<dbReference type="EMBL" id="KN818260">
    <property type="protein sequence ID" value="KIL63304.1"/>
    <property type="molecule type" value="Genomic_DNA"/>
</dbReference>
<evidence type="ECO:0000313" key="2">
    <source>
        <dbReference type="Proteomes" id="UP000054549"/>
    </source>
</evidence>
<accession>A0A0C2T9E4</accession>
<organism evidence="1 2">
    <name type="scientific">Amanita muscaria (strain Koide BX008)</name>
    <dbReference type="NCBI Taxonomy" id="946122"/>
    <lineage>
        <taxon>Eukaryota</taxon>
        <taxon>Fungi</taxon>
        <taxon>Dikarya</taxon>
        <taxon>Basidiomycota</taxon>
        <taxon>Agaricomycotina</taxon>
        <taxon>Agaricomycetes</taxon>
        <taxon>Agaricomycetidae</taxon>
        <taxon>Agaricales</taxon>
        <taxon>Pluteineae</taxon>
        <taxon>Amanitaceae</taxon>
        <taxon>Amanita</taxon>
    </lineage>
</organism>
<keyword evidence="2" id="KW-1185">Reference proteome</keyword>
<reference evidence="1 2" key="1">
    <citation type="submission" date="2014-04" db="EMBL/GenBank/DDBJ databases">
        <title>Evolutionary Origins and Diversification of the Mycorrhizal Mutualists.</title>
        <authorList>
            <consortium name="DOE Joint Genome Institute"/>
            <consortium name="Mycorrhizal Genomics Consortium"/>
            <person name="Kohler A."/>
            <person name="Kuo A."/>
            <person name="Nagy L.G."/>
            <person name="Floudas D."/>
            <person name="Copeland A."/>
            <person name="Barry K.W."/>
            <person name="Cichocki N."/>
            <person name="Veneault-Fourrey C."/>
            <person name="LaButti K."/>
            <person name="Lindquist E.A."/>
            <person name="Lipzen A."/>
            <person name="Lundell T."/>
            <person name="Morin E."/>
            <person name="Murat C."/>
            <person name="Riley R."/>
            <person name="Ohm R."/>
            <person name="Sun H."/>
            <person name="Tunlid A."/>
            <person name="Henrissat B."/>
            <person name="Grigoriev I.V."/>
            <person name="Hibbett D.S."/>
            <person name="Martin F."/>
        </authorList>
    </citation>
    <scope>NUCLEOTIDE SEQUENCE [LARGE SCALE GENOMIC DNA]</scope>
    <source>
        <strain evidence="1 2">Koide BX008</strain>
    </source>
</reference>
<proteinExistence type="predicted"/>
<sequence>MALLWMSCFTAKLWPWQEVINSLRDGSEQSTSQSGQWWHILQLANDMSYPVLHSALYHNAHPSNYSLWNPGDSIHFGSYGVSFSQIRDLTNAQHQHIFPFAAYNASFIKVRLRWPRGTGRNDTGSCKIQVYPSMNVPELTKRVIEELERYYHSPLHGITSRTYIPGIVQRAFLVKLTPGEDFWEPEIGLGPE</sequence>
<gene>
    <name evidence="1" type="ORF">M378DRAFT_674086</name>
</gene>
<dbReference type="InParanoid" id="A0A0C2T9E4"/>
<dbReference type="Proteomes" id="UP000054549">
    <property type="component" value="Unassembled WGS sequence"/>
</dbReference>
<name>A0A0C2T9E4_AMAMK</name>
<protein>
    <submittedName>
        <fullName evidence="1">Uncharacterized protein</fullName>
    </submittedName>
</protein>
<dbReference type="HOGENOM" id="CLU_1414817_0_0_1"/>
<dbReference type="AlphaFoldDB" id="A0A0C2T9E4"/>
<evidence type="ECO:0000313" key="1">
    <source>
        <dbReference type="EMBL" id="KIL63304.1"/>
    </source>
</evidence>